<evidence type="ECO:0000256" key="2">
    <source>
        <dbReference type="ARBA" id="ARBA00022723"/>
    </source>
</evidence>
<dbReference type="Pfam" id="PF24827">
    <property type="entry name" value="AstE_AspA_cat"/>
    <property type="match status" value="1"/>
</dbReference>
<accession>A0A495ECT6</accession>
<protein>
    <recommendedName>
        <fullName evidence="5">Succinylglutamate desuccinylase/Aspartoacylase catalytic domain-containing protein</fullName>
    </recommendedName>
</protein>
<dbReference type="GO" id="GO:0016788">
    <property type="term" value="F:hydrolase activity, acting on ester bonds"/>
    <property type="evidence" value="ECO:0007669"/>
    <property type="project" value="InterPro"/>
</dbReference>
<name>A0A495ECT6_9FLAO</name>
<dbReference type="RefSeq" id="WP_245987133.1">
    <property type="nucleotide sequence ID" value="NZ_RBIQ01000007.1"/>
</dbReference>
<dbReference type="InterPro" id="IPR043795">
    <property type="entry name" value="N-alpha-Ac-DABA-like"/>
</dbReference>
<reference evidence="6 7" key="1">
    <citation type="submission" date="2018-10" db="EMBL/GenBank/DDBJ databases">
        <title>Genomic Encyclopedia of Archaeal and Bacterial Type Strains, Phase II (KMG-II): from individual species to whole genera.</title>
        <authorList>
            <person name="Goeker M."/>
        </authorList>
    </citation>
    <scope>NUCLEOTIDE SEQUENCE [LARGE SCALE GENOMIC DNA]</scope>
    <source>
        <strain evidence="6 7">DSM 25230</strain>
    </source>
</reference>
<dbReference type="InterPro" id="IPR053138">
    <property type="entry name" value="N-alpha-Ac-DABA_deacetylase"/>
</dbReference>
<evidence type="ECO:0000256" key="3">
    <source>
        <dbReference type="ARBA" id="ARBA00022801"/>
    </source>
</evidence>
<dbReference type="PANTHER" id="PTHR37326">
    <property type="entry name" value="BLL3975 PROTEIN"/>
    <property type="match status" value="1"/>
</dbReference>
<sequence length="322" mass="35154">MEGLKNKTIVIGGETVSPGKNKLVSISIGRLPTGTLIDIPVHVFNAKEPGPILLVQAGLHGDEINGVEIVRRMLYEKKFAIKKGAVIAVPILNIFGFIHYSRDVPDGKDVNRSFPGSKTGSLAGRMAYRYVSEILPQIDFGIDLHTGGAQRSNYPQIRYTVGDELSKDLATAFNAPFTFSSKLIKGSFRNISHKMGKPTVVFEGGESMRFDTHSISEGIQGVLNVLQHFSMIEKGAIGLNKKASILLTDRRWLRAPTAGMFIPEEINGASIKKNAVLGIITDTFTLKIKTIKAPYDGFICAINNQAVVNQGDALFHVGKREF</sequence>
<dbReference type="EMBL" id="RBIQ01000007">
    <property type="protein sequence ID" value="RKR14700.1"/>
    <property type="molecule type" value="Genomic_DNA"/>
</dbReference>
<dbReference type="PANTHER" id="PTHR37326:SF2">
    <property type="entry name" value="SUCCINYLGLUTAMATE DESUCCINYLASE_ASPARTOACYLASE FAMILY PROTEIN"/>
    <property type="match status" value="1"/>
</dbReference>
<comment type="caution">
    <text evidence="6">The sequence shown here is derived from an EMBL/GenBank/DDBJ whole genome shotgun (WGS) entry which is preliminary data.</text>
</comment>
<dbReference type="GO" id="GO:0016811">
    <property type="term" value="F:hydrolase activity, acting on carbon-nitrogen (but not peptide) bonds, in linear amides"/>
    <property type="evidence" value="ECO:0007669"/>
    <property type="project" value="InterPro"/>
</dbReference>
<proteinExistence type="predicted"/>
<evidence type="ECO:0000259" key="5">
    <source>
        <dbReference type="Pfam" id="PF24827"/>
    </source>
</evidence>
<comment type="cofactor">
    <cofactor evidence="1">
        <name>Zn(2+)</name>
        <dbReference type="ChEBI" id="CHEBI:29105"/>
    </cofactor>
</comment>
<dbReference type="SUPFAM" id="SSF53187">
    <property type="entry name" value="Zn-dependent exopeptidases"/>
    <property type="match status" value="1"/>
</dbReference>
<feature type="domain" description="Succinylglutamate desuccinylase/Aspartoacylase catalytic" evidence="5">
    <location>
        <begin position="49"/>
        <end position="228"/>
    </location>
</feature>
<dbReference type="CDD" id="cd06251">
    <property type="entry name" value="M14_ASTE_ASPA-like"/>
    <property type="match status" value="1"/>
</dbReference>
<evidence type="ECO:0000256" key="1">
    <source>
        <dbReference type="ARBA" id="ARBA00001947"/>
    </source>
</evidence>
<gene>
    <name evidence="6" type="ORF">CLV91_0778</name>
</gene>
<keyword evidence="2" id="KW-0479">Metal-binding</keyword>
<organism evidence="6 7">
    <name type="scientific">Maribacter vaceletii</name>
    <dbReference type="NCBI Taxonomy" id="1206816"/>
    <lineage>
        <taxon>Bacteria</taxon>
        <taxon>Pseudomonadati</taxon>
        <taxon>Bacteroidota</taxon>
        <taxon>Flavobacteriia</taxon>
        <taxon>Flavobacteriales</taxon>
        <taxon>Flavobacteriaceae</taxon>
        <taxon>Maribacter</taxon>
    </lineage>
</organism>
<evidence type="ECO:0000256" key="4">
    <source>
        <dbReference type="ARBA" id="ARBA00022833"/>
    </source>
</evidence>
<evidence type="ECO:0000313" key="6">
    <source>
        <dbReference type="EMBL" id="RKR14700.1"/>
    </source>
</evidence>
<keyword evidence="7" id="KW-1185">Reference proteome</keyword>
<dbReference type="Proteomes" id="UP000269412">
    <property type="component" value="Unassembled WGS sequence"/>
</dbReference>
<dbReference type="Gene3D" id="3.40.630.10">
    <property type="entry name" value="Zn peptidases"/>
    <property type="match status" value="1"/>
</dbReference>
<dbReference type="InterPro" id="IPR055438">
    <property type="entry name" value="AstE_AspA_cat"/>
</dbReference>
<dbReference type="PIRSF" id="PIRSF039012">
    <property type="entry name" value="ASP"/>
    <property type="match status" value="1"/>
</dbReference>
<dbReference type="AlphaFoldDB" id="A0A495ECT6"/>
<keyword evidence="3" id="KW-0378">Hydrolase</keyword>
<keyword evidence="4" id="KW-0862">Zinc</keyword>
<dbReference type="GO" id="GO:0046872">
    <property type="term" value="F:metal ion binding"/>
    <property type="evidence" value="ECO:0007669"/>
    <property type="project" value="UniProtKB-KW"/>
</dbReference>
<evidence type="ECO:0000313" key="7">
    <source>
        <dbReference type="Proteomes" id="UP000269412"/>
    </source>
</evidence>